<dbReference type="Gene3D" id="3.90.320.10">
    <property type="match status" value="1"/>
</dbReference>
<organism evidence="2 3">
    <name type="scientific">Nitrosomonas halophila</name>
    <dbReference type="NCBI Taxonomy" id="44576"/>
    <lineage>
        <taxon>Bacteria</taxon>
        <taxon>Pseudomonadati</taxon>
        <taxon>Pseudomonadota</taxon>
        <taxon>Betaproteobacteria</taxon>
        <taxon>Nitrosomonadales</taxon>
        <taxon>Nitrosomonadaceae</taxon>
        <taxon>Nitrosomonas</taxon>
    </lineage>
</organism>
<dbReference type="STRING" id="44576.SAMN05421881_100924"/>
<protein>
    <submittedName>
        <fullName evidence="2">Probable DNA repair protein</fullName>
    </submittedName>
</protein>
<evidence type="ECO:0000313" key="2">
    <source>
        <dbReference type="EMBL" id="SDX81328.1"/>
    </source>
</evidence>
<keyword evidence="3" id="KW-1185">Reference proteome</keyword>
<reference evidence="2 3" key="1">
    <citation type="submission" date="2016-10" db="EMBL/GenBank/DDBJ databases">
        <authorList>
            <person name="de Groot N.N."/>
        </authorList>
    </citation>
    <scope>NUCLEOTIDE SEQUENCE [LARGE SCALE GENOMIC DNA]</scope>
    <source>
        <strain evidence="2 3">Nm1</strain>
    </source>
</reference>
<dbReference type="NCBIfam" id="TIGR03623">
    <property type="entry name" value="probable DNA repair protein"/>
    <property type="match status" value="1"/>
</dbReference>
<dbReference type="SUPFAM" id="SSF52540">
    <property type="entry name" value="P-loop containing nucleoside triphosphate hydrolases"/>
    <property type="match status" value="1"/>
</dbReference>
<dbReference type="OrthoDB" id="9761147at2"/>
<sequence length="915" mass="101766">MKNSAIIAHPLNPQQSNVADIIQRLEHSATIVTGNQRLARNFRQIFDQAKISSGQRAWPAPDILPWNAWLQRLWQEAIVNGKTSVSGYLLAAHQERHIWQEALVECAPDFSSHAVDQVIARLMDAWQMMWAWCLPFGAESFDYNADSQLFRKVLTGFRARCRENDWLTFAELPEALQENFRCGTLQLPNELVLLGFDELTPQQSSLLQVIVQARCPVQWLRLPGQVARVTKIGCADGRSEARLAACWIRQCLEDHPAASIALVVPELAAQREMVCQALDEVLLPQALQPGNHALERPYNLSLGKPLSHFPPVSMALDMLGLSDSVTEYAQISRLLRSSFIAGWEQEQSARALLDVRLRETGEWGTALQTLLDHASCAGQPYACPLLAHHLTAVLRLIQTRPLSASPGRWAQWFEQYLKVAGWPGGHTLSSGEYQVVQAWWTLVSQFAMLDWVAPAMSWETALDRLTQMAVSTVFQPESRSAPVQVLGLLETNGLQFDYLWIMGLHAGAWPTAPRPNPFIPLPLQRSAGLPHSSAQRELQVAEAVLGRITESAGTIMLSYPQQNGDEVLSASSLIETVPELTGETHAMYRMLAWREIVHQSRRLVTFEVDPAPPLDKINIAGGSRAFKLQAACPFLAFAELRLGARPLGKTQIGLNAMVRGNLLHRVMEMVWGELAAWDALNTAPRAQLDKLVASKAHAAINEIAPSFPQTFSKRLQRLEADRLSRLTQAWLELEKSRPPFHVLAREKETELTLGGVNVRLRIDRIDQLASGDKLLIDYKTGPVKPGQWFGERPDEPQLPLYSLVYADGLAGIAFAQIRIGNLAFKGVAQEEGCVPGVSAFKQLEPTRDCANWAEVVANWRQTLEKLGQDFCAGRAEVAPKQKSITCAHCALKPLCRINDLSWISDADNDAILDDC</sequence>
<dbReference type="InterPro" id="IPR011604">
    <property type="entry name" value="PDDEXK-like_dom_sf"/>
</dbReference>
<dbReference type="InterPro" id="IPR038726">
    <property type="entry name" value="PDDEXK_AddAB-type"/>
</dbReference>
<evidence type="ECO:0000313" key="3">
    <source>
        <dbReference type="Proteomes" id="UP000198640"/>
    </source>
</evidence>
<dbReference type="Pfam" id="PF12705">
    <property type="entry name" value="PDDEXK_1"/>
    <property type="match status" value="1"/>
</dbReference>
<dbReference type="AlphaFoldDB" id="A0A1H3ETA7"/>
<feature type="domain" description="PD-(D/E)XK endonuclease-like" evidence="1">
    <location>
        <begin position="630"/>
        <end position="896"/>
    </location>
</feature>
<dbReference type="InterPro" id="IPR019925">
    <property type="entry name" value="DNA_repair_protein_predicted"/>
</dbReference>
<evidence type="ECO:0000259" key="1">
    <source>
        <dbReference type="Pfam" id="PF12705"/>
    </source>
</evidence>
<name>A0A1H3ETA7_9PROT</name>
<proteinExistence type="predicted"/>
<dbReference type="Gene3D" id="3.40.50.300">
    <property type="entry name" value="P-loop containing nucleotide triphosphate hydrolases"/>
    <property type="match status" value="1"/>
</dbReference>
<dbReference type="EMBL" id="FNOY01000009">
    <property type="protein sequence ID" value="SDX81328.1"/>
    <property type="molecule type" value="Genomic_DNA"/>
</dbReference>
<accession>A0A1H3ETA7</accession>
<dbReference type="Proteomes" id="UP000198640">
    <property type="component" value="Unassembled WGS sequence"/>
</dbReference>
<gene>
    <name evidence="2" type="ORF">SAMN05421881_100924</name>
</gene>
<dbReference type="RefSeq" id="WP_090412214.1">
    <property type="nucleotide sequence ID" value="NZ_FNOY01000009.1"/>
</dbReference>
<dbReference type="InterPro" id="IPR027417">
    <property type="entry name" value="P-loop_NTPase"/>
</dbReference>